<dbReference type="Proteomes" id="UP000254150">
    <property type="component" value="Unassembled WGS sequence"/>
</dbReference>
<feature type="chain" id="PRO_5016895872" description="Carboxypeptidase regulatory-like domain-containing protein" evidence="2">
    <location>
        <begin position="32"/>
        <end position="217"/>
    </location>
</feature>
<proteinExistence type="predicted"/>
<organism evidence="3 4">
    <name type="scientific">Streptomyces griseus</name>
    <dbReference type="NCBI Taxonomy" id="1911"/>
    <lineage>
        <taxon>Bacteria</taxon>
        <taxon>Bacillati</taxon>
        <taxon>Actinomycetota</taxon>
        <taxon>Actinomycetes</taxon>
        <taxon>Kitasatosporales</taxon>
        <taxon>Streptomycetaceae</taxon>
        <taxon>Streptomyces</taxon>
    </lineage>
</organism>
<gene>
    <name evidence="3" type="ORF">NCTC7807_05897</name>
</gene>
<evidence type="ECO:0008006" key="5">
    <source>
        <dbReference type="Google" id="ProtNLM"/>
    </source>
</evidence>
<feature type="signal peptide" evidence="2">
    <location>
        <begin position="1"/>
        <end position="31"/>
    </location>
</feature>
<evidence type="ECO:0000313" key="4">
    <source>
        <dbReference type="Proteomes" id="UP000254150"/>
    </source>
</evidence>
<reference evidence="3 4" key="1">
    <citation type="submission" date="2018-06" db="EMBL/GenBank/DDBJ databases">
        <authorList>
            <consortium name="Pathogen Informatics"/>
            <person name="Doyle S."/>
        </authorList>
    </citation>
    <scope>NUCLEOTIDE SEQUENCE [LARGE SCALE GENOMIC DNA]</scope>
    <source>
        <strain evidence="3 4">NCTC7807</strain>
    </source>
</reference>
<keyword evidence="2" id="KW-0732">Signal</keyword>
<accession>A0A380PC96</accession>
<evidence type="ECO:0000256" key="1">
    <source>
        <dbReference type="SAM" id="MobiDB-lite"/>
    </source>
</evidence>
<sequence length="217" mass="21102">MRTARLLTGTVRAAAALGAGLALSAAPAAYADAGSGGRAAVEPRQVAPGSAVTLVTGACRPEDGQGGGTVTGDARAVGAGRFSLVPGAEDEDARGTFRVPRSAVPGTYEIVARCPQGEVVAADLVVTLTSLGPDETEDRQEPLPGERPAAPGAEGRSGPGGERAAAAPEQVTQGSVAGVGSALGTDPAQVTAGVAALGLAAAGGTWLLHRHTRGGGL</sequence>
<evidence type="ECO:0000313" key="3">
    <source>
        <dbReference type="EMBL" id="SUP62725.1"/>
    </source>
</evidence>
<dbReference type="GeneID" id="95071954"/>
<dbReference type="RefSeq" id="WP_115069922.1">
    <property type="nucleotide sequence ID" value="NZ_UHID01000009.1"/>
</dbReference>
<feature type="region of interest" description="Disordered" evidence="1">
    <location>
        <begin position="131"/>
        <end position="170"/>
    </location>
</feature>
<dbReference type="AlphaFoldDB" id="A0A380PC96"/>
<dbReference type="EMBL" id="UHID01000009">
    <property type="protein sequence ID" value="SUP62725.1"/>
    <property type="molecule type" value="Genomic_DNA"/>
</dbReference>
<name>A0A380PC96_STRGR</name>
<evidence type="ECO:0000256" key="2">
    <source>
        <dbReference type="SAM" id="SignalP"/>
    </source>
</evidence>
<protein>
    <recommendedName>
        <fullName evidence="5">Carboxypeptidase regulatory-like domain-containing protein</fullName>
    </recommendedName>
</protein>